<proteinExistence type="predicted"/>
<feature type="transmembrane region" description="Helical" evidence="1">
    <location>
        <begin position="82"/>
        <end position="106"/>
    </location>
</feature>
<gene>
    <name evidence="2" type="ORF">HSCHL_0975</name>
</gene>
<evidence type="ECO:0000256" key="1">
    <source>
        <dbReference type="SAM" id="Phobius"/>
    </source>
</evidence>
<comment type="caution">
    <text evidence="2">The sequence shown here is derived from an EMBL/GenBank/DDBJ whole genome shotgun (WGS) entry which is preliminary data.</text>
</comment>
<evidence type="ECO:0000313" key="3">
    <source>
        <dbReference type="Proteomes" id="UP000244180"/>
    </source>
</evidence>
<keyword evidence="1" id="KW-1133">Transmembrane helix</keyword>
<keyword evidence="1" id="KW-0812">Transmembrane</keyword>
<accession>A0A2T5G6U9</accession>
<dbReference type="AlphaFoldDB" id="A0A2T5G6U9"/>
<name>A0A2T5G6U9_HYDSH</name>
<feature type="transmembrane region" description="Helical" evidence="1">
    <location>
        <begin position="47"/>
        <end position="70"/>
    </location>
</feature>
<dbReference type="Proteomes" id="UP000244180">
    <property type="component" value="Unassembled WGS sequence"/>
</dbReference>
<reference evidence="2 3" key="1">
    <citation type="submission" date="2017-08" db="EMBL/GenBank/DDBJ databases">
        <title>Burning lignite coal seam in the remote Altai Mountains harbors a hydrogen-driven thermophilic microbial community.</title>
        <authorList>
            <person name="Kadnikov V.V."/>
            <person name="Mardanov A.V."/>
            <person name="Ivasenko D."/>
            <person name="Beletsky A.V."/>
            <person name="Karnachuk O.V."/>
            <person name="Ravin N.V."/>
        </authorList>
    </citation>
    <scope>NUCLEOTIDE SEQUENCE [LARGE SCALE GENOMIC DNA]</scope>
    <source>
        <strain evidence="2">AL33</strain>
    </source>
</reference>
<sequence>MTGYARKIFVSFDGLHVSITESDDSHLAPHEARIQNLSEKYAFLSKFVFFPLRVFIATIVAAFYLLFAAYLGTKVPFVIDHIAMPVVYFFYDSFVFVTDHIILAFAKLLKLFGLHEWLPDYIKKEI</sequence>
<protein>
    <submittedName>
        <fullName evidence="2">Uncharacterized protein</fullName>
    </submittedName>
</protein>
<dbReference type="EMBL" id="PEBV01000033">
    <property type="protein sequence ID" value="PTQ51899.1"/>
    <property type="molecule type" value="Genomic_DNA"/>
</dbReference>
<organism evidence="2 3">
    <name type="scientific">Hydrogenibacillus schlegelii</name>
    <name type="common">Bacillus schlegelii</name>
    <dbReference type="NCBI Taxonomy" id="1484"/>
    <lineage>
        <taxon>Bacteria</taxon>
        <taxon>Bacillati</taxon>
        <taxon>Bacillota</taxon>
        <taxon>Bacilli</taxon>
        <taxon>Bacillales</taxon>
        <taxon>Bacillales Family X. Incertae Sedis</taxon>
        <taxon>Hydrogenibacillus</taxon>
    </lineage>
</organism>
<evidence type="ECO:0000313" key="2">
    <source>
        <dbReference type="EMBL" id="PTQ51899.1"/>
    </source>
</evidence>
<keyword evidence="1" id="KW-0472">Membrane</keyword>
<dbReference type="RefSeq" id="WP_273000523.1">
    <property type="nucleotide sequence ID" value="NZ_PEBV01000033.1"/>
</dbReference>